<protein>
    <recommendedName>
        <fullName evidence="2">Lens epithelium-derived growth factor integrase-binding domain-containing protein</fullName>
    </recommendedName>
</protein>
<dbReference type="SUPFAM" id="SSF140576">
    <property type="entry name" value="HIV integrase-binding domain"/>
    <property type="match status" value="1"/>
</dbReference>
<feature type="region of interest" description="Disordered" evidence="1">
    <location>
        <begin position="1"/>
        <end position="64"/>
    </location>
</feature>
<accession>A0A3S1CBG9</accession>
<feature type="compositionally biased region" description="Polar residues" evidence="1">
    <location>
        <begin position="1"/>
        <end position="10"/>
    </location>
</feature>
<evidence type="ECO:0000259" key="2">
    <source>
        <dbReference type="Pfam" id="PF11467"/>
    </source>
</evidence>
<dbReference type="Pfam" id="PF11467">
    <property type="entry name" value="LEDGF"/>
    <property type="match status" value="1"/>
</dbReference>
<gene>
    <name evidence="3" type="ORF">EGW08_004078</name>
</gene>
<dbReference type="OrthoDB" id="436852at2759"/>
<evidence type="ECO:0000313" key="4">
    <source>
        <dbReference type="Proteomes" id="UP000271974"/>
    </source>
</evidence>
<comment type="caution">
    <text evidence="3">The sequence shown here is derived from an EMBL/GenBank/DDBJ whole genome shotgun (WGS) entry which is preliminary data.</text>
</comment>
<dbReference type="EMBL" id="RQTK01000091">
    <property type="protein sequence ID" value="RUS88181.1"/>
    <property type="molecule type" value="Genomic_DNA"/>
</dbReference>
<dbReference type="InterPro" id="IPR035441">
    <property type="entry name" value="TFIIS/LEDGF_dom_sf"/>
</dbReference>
<proteinExistence type="predicted"/>
<dbReference type="Proteomes" id="UP000271974">
    <property type="component" value="Unassembled WGS sequence"/>
</dbReference>
<dbReference type="InterPro" id="IPR036218">
    <property type="entry name" value="HIVI-bd_sf"/>
</dbReference>
<feature type="domain" description="Lens epithelium-derived growth factor integrase-binding" evidence="2">
    <location>
        <begin position="219"/>
        <end position="296"/>
    </location>
</feature>
<evidence type="ECO:0000313" key="3">
    <source>
        <dbReference type="EMBL" id="RUS88181.1"/>
    </source>
</evidence>
<evidence type="ECO:0000256" key="1">
    <source>
        <dbReference type="SAM" id="MobiDB-lite"/>
    </source>
</evidence>
<dbReference type="AlphaFoldDB" id="A0A3S1CBG9"/>
<dbReference type="STRING" id="188477.A0A3S1CBG9"/>
<dbReference type="InterPro" id="IPR021567">
    <property type="entry name" value="LEDGF_IBD"/>
</dbReference>
<dbReference type="Gene3D" id="1.20.930.10">
    <property type="entry name" value="Conserved domain common to transcription factors TFIIS, elongin A, CRSP70"/>
    <property type="match status" value="1"/>
</dbReference>
<name>A0A3S1CBG9_ELYCH</name>
<feature type="region of interest" description="Disordered" evidence="1">
    <location>
        <begin position="151"/>
        <end position="184"/>
    </location>
</feature>
<sequence>MSITSLSPVRSNCDAPKSQVGTRKQTPPKRSEEFAPFNTKKYEEKRLSSQPSESENLADDTKIPFEERQMPVIPKKKTVSHSNDGQLGEVSCVAESGTEKVIHPKFLPTSTSSRHDLKRSLSADRSLEPTESRRTKILHFLPPNICVGNQSSTGDKDFTAKPNLPTLSPPSPTLSSSSHQMPHFSEHVPGSFQNKHKEGEYTHHPHTRRKNLQEAVLSELERLTKEIRSSLRVNSPNMQQAIEALHDLDQLPITPELVMKVPAVLDTVKKCQRYEGSAEVRQLSHTIFTRYKALILHMQTHKQ</sequence>
<keyword evidence="4" id="KW-1185">Reference proteome</keyword>
<feature type="compositionally biased region" description="Basic and acidic residues" evidence="1">
    <location>
        <begin position="113"/>
        <end position="131"/>
    </location>
</feature>
<organism evidence="3 4">
    <name type="scientific">Elysia chlorotica</name>
    <name type="common">Eastern emerald elysia</name>
    <name type="synonym">Sea slug</name>
    <dbReference type="NCBI Taxonomy" id="188477"/>
    <lineage>
        <taxon>Eukaryota</taxon>
        <taxon>Metazoa</taxon>
        <taxon>Spiralia</taxon>
        <taxon>Lophotrochozoa</taxon>
        <taxon>Mollusca</taxon>
        <taxon>Gastropoda</taxon>
        <taxon>Heterobranchia</taxon>
        <taxon>Euthyneura</taxon>
        <taxon>Panpulmonata</taxon>
        <taxon>Sacoglossa</taxon>
        <taxon>Placobranchoidea</taxon>
        <taxon>Plakobranchidae</taxon>
        <taxon>Elysia</taxon>
    </lineage>
</organism>
<reference evidence="3 4" key="1">
    <citation type="submission" date="2019-01" db="EMBL/GenBank/DDBJ databases">
        <title>A draft genome assembly of the solar-powered sea slug Elysia chlorotica.</title>
        <authorList>
            <person name="Cai H."/>
            <person name="Li Q."/>
            <person name="Fang X."/>
            <person name="Li J."/>
            <person name="Curtis N.E."/>
            <person name="Altenburger A."/>
            <person name="Shibata T."/>
            <person name="Feng M."/>
            <person name="Maeda T."/>
            <person name="Schwartz J.A."/>
            <person name="Shigenobu S."/>
            <person name="Lundholm N."/>
            <person name="Nishiyama T."/>
            <person name="Yang H."/>
            <person name="Hasebe M."/>
            <person name="Li S."/>
            <person name="Pierce S.K."/>
            <person name="Wang J."/>
        </authorList>
    </citation>
    <scope>NUCLEOTIDE SEQUENCE [LARGE SCALE GENOMIC DNA]</scope>
    <source>
        <strain evidence="3">EC2010</strain>
        <tissue evidence="3">Whole organism of an adult</tissue>
    </source>
</reference>
<feature type="region of interest" description="Disordered" evidence="1">
    <location>
        <begin position="107"/>
        <end position="131"/>
    </location>
</feature>